<dbReference type="SUPFAM" id="SSF48403">
    <property type="entry name" value="Ankyrin repeat"/>
    <property type="match status" value="1"/>
</dbReference>
<dbReference type="EMBL" id="VLTN01000051">
    <property type="protein sequence ID" value="KAA0148630.1"/>
    <property type="molecule type" value="Genomic_DNA"/>
</dbReference>
<dbReference type="InterPro" id="IPR002110">
    <property type="entry name" value="Ankyrin_rpt"/>
</dbReference>
<evidence type="ECO:0000313" key="5">
    <source>
        <dbReference type="Proteomes" id="UP000323011"/>
    </source>
</evidence>
<comment type="caution">
    <text evidence="4">The sequence shown here is derived from an EMBL/GenBank/DDBJ whole genome shotgun (WGS) entry which is preliminary data.</text>
</comment>
<sequence>MAATPMSTDEMGKALWKAAELGDTRAAAQLLDAGAPVNWQNKAQYGYSVLMKAVSCDQPHAVRLLLDRGADLEARNTWGRSISESAKTEAMRAILKHPVKHLQATIAGLRAQLVGRQKRSEEALAAKQAEMDAALAAKQAEMDAALAAKQAEMDAALAAKQAEMDAALAAKQAEMDAAQAMAHARHSATAVRADNLLLHLADRVTALERTAMEL</sequence>
<dbReference type="PROSITE" id="PS50088">
    <property type="entry name" value="ANK_REPEAT"/>
    <property type="match status" value="1"/>
</dbReference>
<protein>
    <submittedName>
        <fullName evidence="4">Uncharacterized protein</fullName>
    </submittedName>
</protein>
<proteinExistence type="predicted"/>
<dbReference type="AlphaFoldDB" id="A0A5A8C9A7"/>
<keyword evidence="1" id="KW-0677">Repeat</keyword>
<keyword evidence="2 3" id="KW-0040">ANK repeat</keyword>
<feature type="repeat" description="ANK" evidence="3">
    <location>
        <begin position="45"/>
        <end position="77"/>
    </location>
</feature>
<dbReference type="PROSITE" id="PS50297">
    <property type="entry name" value="ANK_REP_REGION"/>
    <property type="match status" value="1"/>
</dbReference>
<dbReference type="PANTHER" id="PTHR24171">
    <property type="entry name" value="ANKYRIN REPEAT DOMAIN-CONTAINING PROTEIN 39-RELATED"/>
    <property type="match status" value="1"/>
</dbReference>
<accession>A0A5A8C9A7</accession>
<dbReference type="PANTHER" id="PTHR24171:SF8">
    <property type="entry name" value="BRCA1-ASSOCIATED RING DOMAIN PROTEIN 1"/>
    <property type="match status" value="1"/>
</dbReference>
<evidence type="ECO:0000256" key="3">
    <source>
        <dbReference type="PROSITE-ProRule" id="PRU00023"/>
    </source>
</evidence>
<dbReference type="SMART" id="SM00248">
    <property type="entry name" value="ANK"/>
    <property type="match status" value="2"/>
</dbReference>
<dbReference type="Gene3D" id="1.25.40.20">
    <property type="entry name" value="Ankyrin repeat-containing domain"/>
    <property type="match status" value="1"/>
</dbReference>
<evidence type="ECO:0000256" key="1">
    <source>
        <dbReference type="ARBA" id="ARBA00022737"/>
    </source>
</evidence>
<dbReference type="GO" id="GO:0085020">
    <property type="term" value="P:protein K6-linked ubiquitination"/>
    <property type="evidence" value="ECO:0007669"/>
    <property type="project" value="TreeGrafter"/>
</dbReference>
<name>A0A5A8C9A7_CAFRO</name>
<dbReference type="Pfam" id="PF12796">
    <property type="entry name" value="Ank_2"/>
    <property type="match status" value="1"/>
</dbReference>
<dbReference type="Proteomes" id="UP000323011">
    <property type="component" value="Unassembled WGS sequence"/>
</dbReference>
<gene>
    <name evidence="4" type="ORF">FNF29_06567</name>
</gene>
<organism evidence="4 5">
    <name type="scientific">Cafeteria roenbergensis</name>
    <name type="common">Marine flagellate</name>
    <dbReference type="NCBI Taxonomy" id="33653"/>
    <lineage>
        <taxon>Eukaryota</taxon>
        <taxon>Sar</taxon>
        <taxon>Stramenopiles</taxon>
        <taxon>Bigyra</taxon>
        <taxon>Opalozoa</taxon>
        <taxon>Bicosoecida</taxon>
        <taxon>Cafeteriaceae</taxon>
        <taxon>Cafeteria</taxon>
    </lineage>
</organism>
<evidence type="ECO:0000256" key="2">
    <source>
        <dbReference type="ARBA" id="ARBA00023043"/>
    </source>
</evidence>
<keyword evidence="5" id="KW-1185">Reference proteome</keyword>
<reference evidence="4 5" key="1">
    <citation type="submission" date="2019-07" db="EMBL/GenBank/DDBJ databases">
        <title>Genomes of Cafeteria roenbergensis.</title>
        <authorList>
            <person name="Fischer M.G."/>
            <person name="Hackl T."/>
            <person name="Roman M."/>
        </authorList>
    </citation>
    <scope>NUCLEOTIDE SEQUENCE [LARGE SCALE GENOMIC DNA]</scope>
    <source>
        <strain evidence="4 5">BVI</strain>
    </source>
</reference>
<evidence type="ECO:0000313" key="4">
    <source>
        <dbReference type="EMBL" id="KAA0148630.1"/>
    </source>
</evidence>
<dbReference type="InterPro" id="IPR036770">
    <property type="entry name" value="Ankyrin_rpt-contain_sf"/>
</dbReference>
<dbReference type="GO" id="GO:0004842">
    <property type="term" value="F:ubiquitin-protein transferase activity"/>
    <property type="evidence" value="ECO:0007669"/>
    <property type="project" value="TreeGrafter"/>
</dbReference>